<evidence type="ECO:0000256" key="1">
    <source>
        <dbReference type="SAM" id="Phobius"/>
    </source>
</evidence>
<keyword evidence="3" id="KW-1185">Reference proteome</keyword>
<feature type="transmembrane region" description="Helical" evidence="1">
    <location>
        <begin position="20"/>
        <end position="36"/>
    </location>
</feature>
<feature type="transmembrane region" description="Helical" evidence="1">
    <location>
        <begin position="108"/>
        <end position="132"/>
    </location>
</feature>
<evidence type="ECO:0000313" key="3">
    <source>
        <dbReference type="Proteomes" id="UP001596410"/>
    </source>
</evidence>
<gene>
    <name evidence="2" type="ORF">ACFQIC_12880</name>
</gene>
<dbReference type="RefSeq" id="WP_204709685.1">
    <property type="nucleotide sequence ID" value="NZ_JBHSZV010000032.1"/>
</dbReference>
<name>A0ABW2EQB3_9BACI</name>
<sequence>MDNYWNEVIKRLDLTPEGAWMVYLAGAILIPLSLLLKKHLSWKEWYTTFGVVGFLAWMGNIVFFYQLDLLDSGKPSIGSIPDTIMFAIAPACISVIYYNYYTSSKSKWVVATIFTVGSLITEYLLVNVGFLIQKGWEILYSIPFYVIMFFLFLPWHIKFIKNKNKN</sequence>
<feature type="transmembrane region" description="Helical" evidence="1">
    <location>
        <begin position="138"/>
        <end position="157"/>
    </location>
</feature>
<dbReference type="EMBL" id="JBHSZV010000032">
    <property type="protein sequence ID" value="MFC7062747.1"/>
    <property type="molecule type" value="Genomic_DNA"/>
</dbReference>
<accession>A0ABW2EQB3</accession>
<keyword evidence="1" id="KW-0472">Membrane</keyword>
<comment type="caution">
    <text evidence="2">The sequence shown here is derived from an EMBL/GenBank/DDBJ whole genome shotgun (WGS) entry which is preliminary data.</text>
</comment>
<protein>
    <submittedName>
        <fullName evidence="2">Uncharacterized protein</fullName>
    </submittedName>
</protein>
<feature type="transmembrane region" description="Helical" evidence="1">
    <location>
        <begin position="84"/>
        <end position="101"/>
    </location>
</feature>
<reference evidence="3" key="1">
    <citation type="journal article" date="2019" name="Int. J. Syst. Evol. Microbiol.">
        <title>The Global Catalogue of Microorganisms (GCM) 10K type strain sequencing project: providing services to taxonomists for standard genome sequencing and annotation.</title>
        <authorList>
            <consortium name="The Broad Institute Genomics Platform"/>
            <consortium name="The Broad Institute Genome Sequencing Center for Infectious Disease"/>
            <person name="Wu L."/>
            <person name="Ma J."/>
        </authorList>
    </citation>
    <scope>NUCLEOTIDE SEQUENCE [LARGE SCALE GENOMIC DNA]</scope>
    <source>
        <strain evidence="3">CGMCC 4.1621</strain>
    </source>
</reference>
<dbReference type="Proteomes" id="UP001596410">
    <property type="component" value="Unassembled WGS sequence"/>
</dbReference>
<evidence type="ECO:0000313" key="2">
    <source>
        <dbReference type="EMBL" id="MFC7062747.1"/>
    </source>
</evidence>
<keyword evidence="1" id="KW-0812">Transmembrane</keyword>
<proteinExistence type="predicted"/>
<feature type="transmembrane region" description="Helical" evidence="1">
    <location>
        <begin position="45"/>
        <end position="64"/>
    </location>
</feature>
<keyword evidence="1" id="KW-1133">Transmembrane helix</keyword>
<organism evidence="2 3">
    <name type="scientific">Halobacillus seohaensis</name>
    <dbReference type="NCBI Taxonomy" id="447421"/>
    <lineage>
        <taxon>Bacteria</taxon>
        <taxon>Bacillati</taxon>
        <taxon>Bacillota</taxon>
        <taxon>Bacilli</taxon>
        <taxon>Bacillales</taxon>
        <taxon>Bacillaceae</taxon>
        <taxon>Halobacillus</taxon>
    </lineage>
</organism>